<comment type="caution">
    <text evidence="2">The sequence shown here is derived from an EMBL/GenBank/DDBJ whole genome shotgun (WGS) entry which is preliminary data.</text>
</comment>
<dbReference type="Proteomes" id="UP001229421">
    <property type="component" value="Unassembled WGS sequence"/>
</dbReference>
<feature type="region of interest" description="Disordered" evidence="1">
    <location>
        <begin position="200"/>
        <end position="232"/>
    </location>
</feature>
<organism evidence="2 3">
    <name type="scientific">Tagetes erecta</name>
    <name type="common">African marigold</name>
    <dbReference type="NCBI Taxonomy" id="13708"/>
    <lineage>
        <taxon>Eukaryota</taxon>
        <taxon>Viridiplantae</taxon>
        <taxon>Streptophyta</taxon>
        <taxon>Embryophyta</taxon>
        <taxon>Tracheophyta</taxon>
        <taxon>Spermatophyta</taxon>
        <taxon>Magnoliopsida</taxon>
        <taxon>eudicotyledons</taxon>
        <taxon>Gunneridae</taxon>
        <taxon>Pentapetalae</taxon>
        <taxon>asterids</taxon>
        <taxon>campanulids</taxon>
        <taxon>Asterales</taxon>
        <taxon>Asteraceae</taxon>
        <taxon>Asteroideae</taxon>
        <taxon>Heliantheae alliance</taxon>
        <taxon>Tageteae</taxon>
        <taxon>Tagetes</taxon>
    </lineage>
</organism>
<name>A0AAD8NXI0_TARER</name>
<evidence type="ECO:0000313" key="3">
    <source>
        <dbReference type="Proteomes" id="UP001229421"/>
    </source>
</evidence>
<accession>A0AAD8NXI0</accession>
<gene>
    <name evidence="2" type="ORF">QVD17_20032</name>
</gene>
<feature type="compositionally biased region" description="Polar residues" evidence="1">
    <location>
        <begin position="200"/>
        <end position="210"/>
    </location>
</feature>
<reference evidence="2" key="1">
    <citation type="journal article" date="2023" name="bioRxiv">
        <title>Improved chromosome-level genome assembly for marigold (Tagetes erecta).</title>
        <authorList>
            <person name="Jiang F."/>
            <person name="Yuan L."/>
            <person name="Wang S."/>
            <person name="Wang H."/>
            <person name="Xu D."/>
            <person name="Wang A."/>
            <person name="Fan W."/>
        </authorList>
    </citation>
    <scope>NUCLEOTIDE SEQUENCE</scope>
    <source>
        <strain evidence="2">WSJ</strain>
        <tissue evidence="2">Leaf</tissue>
    </source>
</reference>
<protein>
    <submittedName>
        <fullName evidence="2">Uncharacterized protein</fullName>
    </submittedName>
</protein>
<dbReference type="AlphaFoldDB" id="A0AAD8NXI0"/>
<evidence type="ECO:0000256" key="1">
    <source>
        <dbReference type="SAM" id="MobiDB-lite"/>
    </source>
</evidence>
<keyword evidence="3" id="KW-1185">Reference proteome</keyword>
<sequence length="232" mass="26453">MNLDDNDINHSLRRTVAFPHLGITTVMTVQKRKPAHYIMRDEDMYVQGLVGMYGHEPVVGHVPDYDISRKCVYCNHGYIVILESYMYTPMLATLHEKLEEVKLFKSEANLAGGFRFISAVPREHRPRIGLSCVEPQLTVMDGFINLTMKLVRTCTFEAEKKIKYIVMRGLFSARNTISPDATCPALVMENPLENANQPEMQTHQKISPNIRTKGPKGLPENPLDTDFRTRSE</sequence>
<proteinExistence type="predicted"/>
<evidence type="ECO:0000313" key="2">
    <source>
        <dbReference type="EMBL" id="KAK1424697.1"/>
    </source>
</evidence>
<dbReference type="EMBL" id="JAUHHV010000005">
    <property type="protein sequence ID" value="KAK1424697.1"/>
    <property type="molecule type" value="Genomic_DNA"/>
</dbReference>